<dbReference type="Proteomes" id="UP000824204">
    <property type="component" value="Unassembled WGS sequence"/>
</dbReference>
<dbReference type="Gene3D" id="3.90.1640.10">
    <property type="entry name" value="inorganic pyrophosphatase (n-terminal core)"/>
    <property type="match status" value="1"/>
</dbReference>
<dbReference type="Pfam" id="PF02272">
    <property type="entry name" value="DHHA1"/>
    <property type="match status" value="1"/>
</dbReference>
<reference evidence="3" key="2">
    <citation type="submission" date="2021-04" db="EMBL/GenBank/DDBJ databases">
        <authorList>
            <person name="Gilroy R."/>
        </authorList>
    </citation>
    <scope>NUCLEOTIDE SEQUENCE</scope>
    <source>
        <strain evidence="3">811</strain>
    </source>
</reference>
<dbReference type="InterPro" id="IPR001667">
    <property type="entry name" value="DDH_dom"/>
</dbReference>
<dbReference type="InterPro" id="IPR038763">
    <property type="entry name" value="DHH_sf"/>
</dbReference>
<dbReference type="InterPro" id="IPR003156">
    <property type="entry name" value="DHHA1_dom"/>
</dbReference>
<dbReference type="PANTHER" id="PTHR47618">
    <property type="entry name" value="BIFUNCTIONAL OLIGORIBONUCLEASE AND PAP PHOSPHATASE NRNA"/>
    <property type="match status" value="1"/>
</dbReference>
<evidence type="ECO:0000313" key="4">
    <source>
        <dbReference type="Proteomes" id="UP000824204"/>
    </source>
</evidence>
<dbReference type="Pfam" id="PF01368">
    <property type="entry name" value="DHH"/>
    <property type="match status" value="1"/>
</dbReference>
<evidence type="ECO:0000259" key="2">
    <source>
        <dbReference type="Pfam" id="PF02272"/>
    </source>
</evidence>
<dbReference type="Gene3D" id="3.10.310.30">
    <property type="match status" value="1"/>
</dbReference>
<organism evidence="3 4">
    <name type="scientific">Candidatus Borkfalkia faecipullorum</name>
    <dbReference type="NCBI Taxonomy" id="2838510"/>
    <lineage>
        <taxon>Bacteria</taxon>
        <taxon>Bacillati</taxon>
        <taxon>Bacillota</taxon>
        <taxon>Clostridia</taxon>
        <taxon>Christensenellales</taxon>
        <taxon>Christensenellaceae</taxon>
        <taxon>Candidatus Borkfalkia</taxon>
    </lineage>
</organism>
<gene>
    <name evidence="3" type="ORF">H9741_01950</name>
</gene>
<protein>
    <submittedName>
        <fullName evidence="3">Bifunctional oligoribonuclease/PAP phosphatase NrnA</fullName>
    </submittedName>
</protein>
<proteinExistence type="predicted"/>
<sequence>MTSLKEIAGLLKKLKSATIFCHMRPDGDTLGAAMGLKSLLEENGARCKVVCESPVPSKFFFLEGMNEIDDKPDESAQAYICVDCSETHRLGALCEVFERAEKTKFNIDHHISNTRFGDYWYVEDRSATCEIMTELASLFTDKISKRTADCFLLGLSTDTGNFAHKNVVESTFLAAAKLVASGADLYAIQYNMYKNQPAARALLFGRTMSAIRYYEEGRIAFIYVTREQLRAANATSDMTEGFNDFPLSVAGVEVAVCLLETADERFKISLRSKGETDVNAIARVYGGGGHVQASGCMISGCLEEVIDKLRYTIKQHLQD</sequence>
<dbReference type="InterPro" id="IPR051319">
    <property type="entry name" value="Oligoribo/pAp-PDE_c-di-AMP_PDE"/>
</dbReference>
<evidence type="ECO:0000313" key="3">
    <source>
        <dbReference type="EMBL" id="HIX07214.1"/>
    </source>
</evidence>
<dbReference type="GO" id="GO:0003676">
    <property type="term" value="F:nucleic acid binding"/>
    <property type="evidence" value="ECO:0007669"/>
    <property type="project" value="InterPro"/>
</dbReference>
<reference evidence="3" key="1">
    <citation type="journal article" date="2021" name="PeerJ">
        <title>Extensive microbial diversity within the chicken gut microbiome revealed by metagenomics and culture.</title>
        <authorList>
            <person name="Gilroy R."/>
            <person name="Ravi A."/>
            <person name="Getino M."/>
            <person name="Pursley I."/>
            <person name="Horton D.L."/>
            <person name="Alikhan N.F."/>
            <person name="Baker D."/>
            <person name="Gharbi K."/>
            <person name="Hall N."/>
            <person name="Watson M."/>
            <person name="Adriaenssens E.M."/>
            <person name="Foster-Nyarko E."/>
            <person name="Jarju S."/>
            <person name="Secka A."/>
            <person name="Antonio M."/>
            <person name="Oren A."/>
            <person name="Chaudhuri R.R."/>
            <person name="La Ragione R."/>
            <person name="Hildebrand F."/>
            <person name="Pallen M.J."/>
        </authorList>
    </citation>
    <scope>NUCLEOTIDE SEQUENCE</scope>
    <source>
        <strain evidence="3">811</strain>
    </source>
</reference>
<dbReference type="PANTHER" id="PTHR47618:SF1">
    <property type="entry name" value="BIFUNCTIONAL OLIGORIBONUCLEASE AND PAP PHOSPHATASE NRNA"/>
    <property type="match status" value="1"/>
</dbReference>
<name>A0A9D1V7J7_9FIRM</name>
<accession>A0A9D1V7J7</accession>
<feature type="domain" description="DDH" evidence="1">
    <location>
        <begin position="18"/>
        <end position="154"/>
    </location>
</feature>
<dbReference type="EMBL" id="DXFX01000026">
    <property type="protein sequence ID" value="HIX07214.1"/>
    <property type="molecule type" value="Genomic_DNA"/>
</dbReference>
<dbReference type="AlphaFoldDB" id="A0A9D1V7J7"/>
<dbReference type="SUPFAM" id="SSF64182">
    <property type="entry name" value="DHH phosphoesterases"/>
    <property type="match status" value="1"/>
</dbReference>
<comment type="caution">
    <text evidence="3">The sequence shown here is derived from an EMBL/GenBank/DDBJ whole genome shotgun (WGS) entry which is preliminary data.</text>
</comment>
<evidence type="ECO:0000259" key="1">
    <source>
        <dbReference type="Pfam" id="PF01368"/>
    </source>
</evidence>
<feature type="domain" description="DHHA1" evidence="2">
    <location>
        <begin position="232"/>
        <end position="315"/>
    </location>
</feature>